<dbReference type="Pfam" id="PF22799">
    <property type="entry name" value="PIR1-like_C"/>
    <property type="match status" value="1"/>
</dbReference>
<dbReference type="InterPro" id="IPR054508">
    <property type="entry name" value="PIR1-like_C"/>
</dbReference>
<dbReference type="GO" id="GO:0005199">
    <property type="term" value="F:structural constituent of cell wall"/>
    <property type="evidence" value="ECO:0007669"/>
    <property type="project" value="InterPro"/>
</dbReference>
<dbReference type="OrthoDB" id="5415592at2759"/>
<keyword evidence="4" id="KW-0472">Membrane</keyword>
<sequence length="332" mass="34167">MKSFAVIALAATAALAQNSPPAGCQSSTSGTFNIATVNVTRSAAKRELSSRQLSGTLTLTLRDGILRDQAGRQGYIASNYQFQFDSPLQAGARESTGFSLCSNTSLALSASGRASPAVFYQCLSGTFYNLYSQSTGAQCIPIYITAVQQGSGASQIPDGQPQVTQPPRVSQISDGQPQATSPRPASTPRPVISQISDGQPQVGTPRPVVSQIPDGQPQVGTPRPVVSQISDGQPQVGTPRPVVSQISDGQPQVGTPRPVVSQISDGQPQVGTPRPVVSQISDGQPQAPIQTGNATRPSVTRPAPSQFTGAAASSMAPAGALVAGLFGLFAML</sequence>
<feature type="compositionally biased region" description="Polar residues" evidence="3">
    <location>
        <begin position="227"/>
        <end position="236"/>
    </location>
</feature>
<feature type="chain" id="PRO_5025379784" evidence="5">
    <location>
        <begin position="17"/>
        <end position="332"/>
    </location>
</feature>
<dbReference type="PANTHER" id="PTHR47254">
    <property type="entry name" value="CELL WALL MANNOPROTEIN CIS3-RELATED"/>
    <property type="match status" value="1"/>
</dbReference>
<evidence type="ECO:0000256" key="4">
    <source>
        <dbReference type="SAM" id="Phobius"/>
    </source>
</evidence>
<dbReference type="InterPro" id="IPR051153">
    <property type="entry name" value="Yeast_CWMannoprotein_PIR"/>
</dbReference>
<name>A0A6A5QN92_AMPQU</name>
<keyword evidence="1 5" id="KW-0732">Signal</keyword>
<keyword evidence="2" id="KW-0677">Repeat</keyword>
<accession>A0A6A5QN92</accession>
<evidence type="ECO:0000256" key="3">
    <source>
        <dbReference type="SAM" id="MobiDB-lite"/>
    </source>
</evidence>
<organism evidence="7 8">
    <name type="scientific">Ampelomyces quisqualis</name>
    <name type="common">Powdery mildew agent</name>
    <dbReference type="NCBI Taxonomy" id="50730"/>
    <lineage>
        <taxon>Eukaryota</taxon>
        <taxon>Fungi</taxon>
        <taxon>Dikarya</taxon>
        <taxon>Ascomycota</taxon>
        <taxon>Pezizomycotina</taxon>
        <taxon>Dothideomycetes</taxon>
        <taxon>Pleosporomycetidae</taxon>
        <taxon>Pleosporales</taxon>
        <taxon>Pleosporineae</taxon>
        <taxon>Phaeosphaeriaceae</taxon>
        <taxon>Ampelomyces</taxon>
    </lineage>
</organism>
<dbReference type="GO" id="GO:0009277">
    <property type="term" value="C:fungal-type cell wall"/>
    <property type="evidence" value="ECO:0007669"/>
    <property type="project" value="TreeGrafter"/>
</dbReference>
<evidence type="ECO:0000313" key="8">
    <source>
        <dbReference type="Proteomes" id="UP000800096"/>
    </source>
</evidence>
<dbReference type="AlphaFoldDB" id="A0A6A5QN92"/>
<dbReference type="GO" id="GO:0031505">
    <property type="term" value="P:fungal-type cell wall organization"/>
    <property type="evidence" value="ECO:0007669"/>
    <property type="project" value="TreeGrafter"/>
</dbReference>
<feature type="compositionally biased region" description="Polar residues" evidence="3">
    <location>
        <begin position="193"/>
        <end position="202"/>
    </location>
</feature>
<dbReference type="Proteomes" id="UP000800096">
    <property type="component" value="Unassembled WGS sequence"/>
</dbReference>
<evidence type="ECO:0000256" key="1">
    <source>
        <dbReference type="ARBA" id="ARBA00022729"/>
    </source>
</evidence>
<feature type="compositionally biased region" description="Polar residues" evidence="3">
    <location>
        <begin position="161"/>
        <end position="184"/>
    </location>
</feature>
<evidence type="ECO:0000256" key="5">
    <source>
        <dbReference type="SAM" id="SignalP"/>
    </source>
</evidence>
<evidence type="ECO:0000313" key="7">
    <source>
        <dbReference type="EMBL" id="KAF1916899.1"/>
    </source>
</evidence>
<dbReference type="PANTHER" id="PTHR47254:SF2">
    <property type="entry name" value="COVALENTLY-LINKED CELL WALL PROTEIN"/>
    <property type="match status" value="1"/>
</dbReference>
<evidence type="ECO:0000256" key="2">
    <source>
        <dbReference type="ARBA" id="ARBA00022737"/>
    </source>
</evidence>
<gene>
    <name evidence="7" type="ORF">BDU57DRAFT_517294</name>
</gene>
<keyword evidence="4" id="KW-0812">Transmembrane</keyword>
<dbReference type="EMBL" id="ML979135">
    <property type="protein sequence ID" value="KAF1916899.1"/>
    <property type="molecule type" value="Genomic_DNA"/>
</dbReference>
<evidence type="ECO:0000259" key="6">
    <source>
        <dbReference type="Pfam" id="PF22799"/>
    </source>
</evidence>
<feature type="signal peptide" evidence="5">
    <location>
        <begin position="1"/>
        <end position="16"/>
    </location>
</feature>
<feature type="compositionally biased region" description="Polar residues" evidence="3">
    <location>
        <begin position="244"/>
        <end position="253"/>
    </location>
</feature>
<feature type="region of interest" description="Disordered" evidence="3">
    <location>
        <begin position="152"/>
        <end position="304"/>
    </location>
</feature>
<protein>
    <submittedName>
        <fullName evidence="7">Covalently-linked cell wall protein</fullName>
    </submittedName>
</protein>
<keyword evidence="8" id="KW-1185">Reference proteome</keyword>
<dbReference type="Pfam" id="PF00399">
    <property type="entry name" value="PIR"/>
    <property type="match status" value="2"/>
</dbReference>
<reference evidence="7" key="1">
    <citation type="journal article" date="2020" name="Stud. Mycol.">
        <title>101 Dothideomycetes genomes: a test case for predicting lifestyles and emergence of pathogens.</title>
        <authorList>
            <person name="Haridas S."/>
            <person name="Albert R."/>
            <person name="Binder M."/>
            <person name="Bloem J."/>
            <person name="Labutti K."/>
            <person name="Salamov A."/>
            <person name="Andreopoulos B."/>
            <person name="Baker S."/>
            <person name="Barry K."/>
            <person name="Bills G."/>
            <person name="Bluhm B."/>
            <person name="Cannon C."/>
            <person name="Castanera R."/>
            <person name="Culley D."/>
            <person name="Daum C."/>
            <person name="Ezra D."/>
            <person name="Gonzalez J."/>
            <person name="Henrissat B."/>
            <person name="Kuo A."/>
            <person name="Liang C."/>
            <person name="Lipzen A."/>
            <person name="Lutzoni F."/>
            <person name="Magnuson J."/>
            <person name="Mondo S."/>
            <person name="Nolan M."/>
            <person name="Ohm R."/>
            <person name="Pangilinan J."/>
            <person name="Park H.-J."/>
            <person name="Ramirez L."/>
            <person name="Alfaro M."/>
            <person name="Sun H."/>
            <person name="Tritt A."/>
            <person name="Yoshinaga Y."/>
            <person name="Zwiers L.-H."/>
            <person name="Turgeon B."/>
            <person name="Goodwin S."/>
            <person name="Spatafora J."/>
            <person name="Crous P."/>
            <person name="Grigoriev I."/>
        </authorList>
    </citation>
    <scope>NUCLEOTIDE SEQUENCE</scope>
    <source>
        <strain evidence="7">HMLAC05119</strain>
    </source>
</reference>
<feature type="transmembrane region" description="Helical" evidence="4">
    <location>
        <begin position="307"/>
        <end position="331"/>
    </location>
</feature>
<proteinExistence type="predicted"/>
<keyword evidence="4" id="KW-1133">Transmembrane helix</keyword>
<dbReference type="InterPro" id="IPR000420">
    <property type="entry name" value="Yeast_PIR_rpt"/>
</dbReference>
<feature type="compositionally biased region" description="Polar residues" evidence="3">
    <location>
        <begin position="278"/>
        <end position="304"/>
    </location>
</feature>
<feature type="domain" description="Cell wall mannoprotein PIR1-like C-terminal" evidence="6">
    <location>
        <begin position="64"/>
        <end position="142"/>
    </location>
</feature>
<feature type="compositionally biased region" description="Polar residues" evidence="3">
    <location>
        <begin position="261"/>
        <end position="270"/>
    </location>
</feature>